<protein>
    <submittedName>
        <fullName evidence="5">Uncharacterized protein LOC120255512</fullName>
    </submittedName>
</protein>
<accession>A0AB40AWY4</accession>
<keyword evidence="4" id="KW-1185">Reference proteome</keyword>
<sequence length="449" mass="52304">MVTDNAANYVAAGRLLEQEFPTLYWSPCAAHCINLMLQDIGKLDEVCNIVDHASKITKYIYNHCFALHLMRKHTNGKEILRPAPTRFATNFIALQSILSQKDAIQAMVTSKEWTTSAYAKERAGKKFVDHVLDSSFWKECVVIVKVTEPLVRVLRIVDGDDRPAMGFIYEAINKAREEMRKRFQRRKKRVEPYLKIVDSRWDRQLHKNLHAAGYWLNPRFQYNNQEMENHKHTISGLLDVIERYSNENSDLRSKLTSEMKFFRTAQGDFGRRSAISDRNLMAPDEWWLCYGTSTPNLQKLAIRVLSQTCSSSGCERNWSIFEHIHSKKRNRLEHQRLNDLVYVHYNLQLQQRNHLKGRNFDPLNFEDFDEIGDWVLEEEPNILSSSELEDFTQHLASCDINIQDNDDLNMDAIFNEDDDDDDDENHETNGIEANLGTNSISPFPWPPMD</sequence>
<evidence type="ECO:0000313" key="4">
    <source>
        <dbReference type="Proteomes" id="UP001515500"/>
    </source>
</evidence>
<evidence type="ECO:0000259" key="2">
    <source>
        <dbReference type="Pfam" id="PF04937"/>
    </source>
</evidence>
<feature type="domain" description="HAT C-terminal dimerisation" evidence="3">
    <location>
        <begin position="280"/>
        <end position="347"/>
    </location>
</feature>
<dbReference type="PANTHER" id="PTHR32166">
    <property type="entry name" value="OSJNBA0013A04.12 PROTEIN"/>
    <property type="match status" value="1"/>
</dbReference>
<dbReference type="Pfam" id="PF05699">
    <property type="entry name" value="Dimer_Tnp_hAT"/>
    <property type="match status" value="1"/>
</dbReference>
<dbReference type="Proteomes" id="UP001515500">
    <property type="component" value="Chromosome 1"/>
</dbReference>
<proteinExistence type="predicted"/>
<evidence type="ECO:0000313" key="5">
    <source>
        <dbReference type="RefSeq" id="XP_039119289.1"/>
    </source>
</evidence>
<dbReference type="RefSeq" id="XP_039119289.1">
    <property type="nucleotide sequence ID" value="XM_039263355.1"/>
</dbReference>
<dbReference type="GeneID" id="120255512"/>
<evidence type="ECO:0000256" key="1">
    <source>
        <dbReference type="SAM" id="MobiDB-lite"/>
    </source>
</evidence>
<feature type="region of interest" description="Disordered" evidence="1">
    <location>
        <begin position="412"/>
        <end position="449"/>
    </location>
</feature>
<dbReference type="SUPFAM" id="SSF53098">
    <property type="entry name" value="Ribonuclease H-like"/>
    <property type="match status" value="1"/>
</dbReference>
<dbReference type="AlphaFoldDB" id="A0AB40AWY4"/>
<dbReference type="InterPro" id="IPR012337">
    <property type="entry name" value="RNaseH-like_sf"/>
</dbReference>
<reference evidence="4" key="1">
    <citation type="submission" date="2025-05" db="UniProtKB">
        <authorList>
            <consortium name="RefSeq"/>
        </authorList>
    </citation>
    <scope>NUCLEOTIDE SEQUENCE [LARGE SCALE GENOMIC DNA]</scope>
</reference>
<name>A0AB40AWY4_DIOCR</name>
<dbReference type="InterPro" id="IPR008906">
    <property type="entry name" value="HATC_C_dom"/>
</dbReference>
<dbReference type="PANTHER" id="PTHR32166:SF88">
    <property type="entry name" value="HAT TRANSPOSON SUPERFAMILY"/>
    <property type="match status" value="1"/>
</dbReference>
<gene>
    <name evidence="5" type="primary">LOC120255512</name>
</gene>
<dbReference type="Pfam" id="PF04937">
    <property type="entry name" value="DUF659"/>
    <property type="match status" value="1"/>
</dbReference>
<feature type="domain" description="DUF659" evidence="2">
    <location>
        <begin position="2"/>
        <end position="56"/>
    </location>
</feature>
<dbReference type="InterPro" id="IPR007021">
    <property type="entry name" value="DUF659"/>
</dbReference>
<dbReference type="GO" id="GO:0046983">
    <property type="term" value="F:protein dimerization activity"/>
    <property type="evidence" value="ECO:0007669"/>
    <property type="project" value="InterPro"/>
</dbReference>
<feature type="compositionally biased region" description="Acidic residues" evidence="1">
    <location>
        <begin position="412"/>
        <end position="425"/>
    </location>
</feature>
<organism evidence="4 5">
    <name type="scientific">Dioscorea cayennensis subsp. rotundata</name>
    <name type="common">White Guinea yam</name>
    <name type="synonym">Dioscorea rotundata</name>
    <dbReference type="NCBI Taxonomy" id="55577"/>
    <lineage>
        <taxon>Eukaryota</taxon>
        <taxon>Viridiplantae</taxon>
        <taxon>Streptophyta</taxon>
        <taxon>Embryophyta</taxon>
        <taxon>Tracheophyta</taxon>
        <taxon>Spermatophyta</taxon>
        <taxon>Magnoliopsida</taxon>
        <taxon>Liliopsida</taxon>
        <taxon>Dioscoreales</taxon>
        <taxon>Dioscoreaceae</taxon>
        <taxon>Dioscorea</taxon>
    </lineage>
</organism>
<evidence type="ECO:0000259" key="3">
    <source>
        <dbReference type="Pfam" id="PF05699"/>
    </source>
</evidence>
<reference evidence="5" key="2">
    <citation type="submission" date="2025-08" db="UniProtKB">
        <authorList>
            <consortium name="RefSeq"/>
        </authorList>
    </citation>
    <scope>IDENTIFICATION</scope>
</reference>